<sequence>MKKIKFTDYDMRSDYEFQVYVSHELSLFDEVNHHDKIQFIKAENQIAGTIIKKGEEVTLNLSHALVKSEPAKIINGSNKVLNDEEFGVLYATTWDGNIQFTIRRYTNIGSSSTSNFNSISYGDTGRYIVTDMSISSQFMLLNEVERATYDIDMLQEWFSIYFPSMNFPQLKKAALMIDMIEFNGSQISLLVKGSTRNSSSKSEEHYFVNTNLLVLFSDPETRKNAFDLGIQLRNFFELILNKKLGLSKIILNQNKYLLDGVLRGPYDERENWYLAQSFLPSREPKTFVSFDINYDDIKMEFKSLLTKFIECKKLQDFVSKFLTVSQYKMPVVPVLLTLCSSVESYLSDIHFSDGTKVKNLKHKLKIVFNGNCNEKCSTRLIISQIKATRDFYVHGTESQSVLTETELMPVIEKFIEAVRVYILKELGLDINKTMTNN</sequence>
<dbReference type="RefSeq" id="WP_224155137.1">
    <property type="nucleotide sequence ID" value="NZ_JAHBFR010000001.1"/>
</dbReference>
<name>A0ABS7V458_LEUGE</name>
<comment type="caution">
    <text evidence="2">The sequence shown here is derived from an EMBL/GenBank/DDBJ whole genome shotgun (WGS) entry which is preliminary data.</text>
</comment>
<reference evidence="2 3" key="1">
    <citation type="submission" date="2021-05" db="EMBL/GenBank/DDBJ databases">
        <title>Pangenome of Leuconostoc gelidum warrants species status for Leuconostoc gelidum subsp. gasicomitatum.</title>
        <authorList>
            <person name="Johansson P."/>
            <person name="Sade E."/>
            <person name="Hultman J."/>
            <person name="Auvinen P."/>
            <person name="Bjorkroth J."/>
        </authorList>
    </citation>
    <scope>NUCLEOTIDE SEQUENCE [LARGE SCALE GENOMIC DNA]</scope>
    <source>
        <strain evidence="2 3">AMKR21</strain>
    </source>
</reference>
<keyword evidence="3" id="KW-1185">Reference proteome</keyword>
<dbReference type="EMBL" id="JAHBFX010000009">
    <property type="protein sequence ID" value="MBZ6000160.1"/>
    <property type="molecule type" value="Genomic_DNA"/>
</dbReference>
<proteinExistence type="predicted"/>
<evidence type="ECO:0000313" key="3">
    <source>
        <dbReference type="Proteomes" id="UP000705994"/>
    </source>
</evidence>
<feature type="domain" description="Apea-like HEPN" evidence="1">
    <location>
        <begin position="356"/>
        <end position="429"/>
    </location>
</feature>
<evidence type="ECO:0000259" key="1">
    <source>
        <dbReference type="Pfam" id="PF18739"/>
    </source>
</evidence>
<organism evidence="2 3">
    <name type="scientific">Leuconostoc gelidum subsp. gelidum</name>
    <dbReference type="NCBI Taxonomy" id="1607839"/>
    <lineage>
        <taxon>Bacteria</taxon>
        <taxon>Bacillati</taxon>
        <taxon>Bacillota</taxon>
        <taxon>Bacilli</taxon>
        <taxon>Lactobacillales</taxon>
        <taxon>Lactobacillaceae</taxon>
        <taxon>Leuconostoc</taxon>
        <taxon>Leuconostoc gelidum group</taxon>
    </lineage>
</organism>
<protein>
    <recommendedName>
        <fullName evidence="1">Apea-like HEPN domain-containing protein</fullName>
    </recommendedName>
</protein>
<dbReference type="Pfam" id="PF18739">
    <property type="entry name" value="HEPN_Apea"/>
    <property type="match status" value="1"/>
</dbReference>
<evidence type="ECO:0000313" key="2">
    <source>
        <dbReference type="EMBL" id="MBZ6000160.1"/>
    </source>
</evidence>
<dbReference type="InterPro" id="IPR041229">
    <property type="entry name" value="HEPN_Apea"/>
</dbReference>
<accession>A0ABS7V458</accession>
<gene>
    <name evidence="2" type="ORF">KIJ07_07065</name>
</gene>
<dbReference type="Proteomes" id="UP000705994">
    <property type="component" value="Unassembled WGS sequence"/>
</dbReference>